<dbReference type="PANTHER" id="PTHR44858">
    <property type="entry name" value="TETRATRICOPEPTIDE REPEAT PROTEIN 6"/>
    <property type="match status" value="1"/>
</dbReference>
<protein>
    <submittedName>
        <fullName evidence="5">Uncharacterized protein</fullName>
    </submittedName>
</protein>
<comment type="caution">
    <text evidence="5">The sequence shown here is derived from an EMBL/GenBank/DDBJ whole genome shotgun (WGS) entry which is preliminary data.</text>
</comment>
<feature type="repeat" description="TPR" evidence="3">
    <location>
        <begin position="158"/>
        <end position="191"/>
    </location>
</feature>
<dbReference type="OrthoDB" id="9790037at2"/>
<name>I3IP03_9BACT</name>
<reference evidence="5 6" key="1">
    <citation type="journal article" date="2012" name="FEBS Lett.">
        <title>Anammox organism KSU-1 expresses a NirK-type copper-containing nitrite reductase instead of a NirS-type with cytochrome cd1.</title>
        <authorList>
            <person name="Hira D."/>
            <person name="Toh H."/>
            <person name="Migita C.T."/>
            <person name="Okubo H."/>
            <person name="Nishiyama T."/>
            <person name="Hattori M."/>
            <person name="Furukawa K."/>
            <person name="Fujii T."/>
        </authorList>
    </citation>
    <scope>NUCLEOTIDE SEQUENCE [LARGE SCALE GENOMIC DNA]</scope>
</reference>
<keyword evidence="2 3" id="KW-0802">TPR repeat</keyword>
<dbReference type="PROSITE" id="PS50005">
    <property type="entry name" value="TPR"/>
    <property type="match status" value="6"/>
</dbReference>
<evidence type="ECO:0000256" key="2">
    <source>
        <dbReference type="ARBA" id="ARBA00022803"/>
    </source>
</evidence>
<evidence type="ECO:0000256" key="3">
    <source>
        <dbReference type="PROSITE-ProRule" id="PRU00339"/>
    </source>
</evidence>
<keyword evidence="1" id="KW-0677">Repeat</keyword>
<feature type="repeat" description="TPR" evidence="3">
    <location>
        <begin position="260"/>
        <end position="293"/>
    </location>
</feature>
<organism evidence="5 6">
    <name type="scientific">Candidatus Jettenia caeni</name>
    <dbReference type="NCBI Taxonomy" id="247490"/>
    <lineage>
        <taxon>Bacteria</taxon>
        <taxon>Pseudomonadati</taxon>
        <taxon>Planctomycetota</taxon>
        <taxon>Candidatus Brocadiia</taxon>
        <taxon>Candidatus Brocadiales</taxon>
        <taxon>Candidatus Brocadiaceae</taxon>
        <taxon>Candidatus Jettenia</taxon>
    </lineage>
</organism>
<dbReference type="AlphaFoldDB" id="I3IP03"/>
<dbReference type="Pfam" id="PF00515">
    <property type="entry name" value="TPR_1"/>
    <property type="match status" value="1"/>
</dbReference>
<feature type="transmembrane region" description="Helical" evidence="4">
    <location>
        <begin position="96"/>
        <end position="113"/>
    </location>
</feature>
<dbReference type="SUPFAM" id="SSF48452">
    <property type="entry name" value="TPR-like"/>
    <property type="match status" value="1"/>
</dbReference>
<proteinExistence type="predicted"/>
<keyword evidence="4" id="KW-0472">Membrane</keyword>
<feature type="repeat" description="TPR" evidence="3">
    <location>
        <begin position="192"/>
        <end position="225"/>
    </location>
</feature>
<evidence type="ECO:0000313" key="6">
    <source>
        <dbReference type="Proteomes" id="UP000002985"/>
    </source>
</evidence>
<dbReference type="Pfam" id="PF13432">
    <property type="entry name" value="TPR_16"/>
    <property type="match status" value="1"/>
</dbReference>
<keyword evidence="6" id="KW-1185">Reference proteome</keyword>
<evidence type="ECO:0000313" key="5">
    <source>
        <dbReference type="EMBL" id="GAB63448.1"/>
    </source>
</evidence>
<dbReference type="InterPro" id="IPR011990">
    <property type="entry name" value="TPR-like_helical_dom_sf"/>
</dbReference>
<dbReference type="PANTHER" id="PTHR44858:SF1">
    <property type="entry name" value="UDP-N-ACETYLGLUCOSAMINE--PEPTIDE N-ACETYLGLUCOSAMINYLTRANSFERASE SPINDLY-RELATED"/>
    <property type="match status" value="1"/>
</dbReference>
<dbReference type="SMART" id="SM00028">
    <property type="entry name" value="TPR"/>
    <property type="match status" value="6"/>
</dbReference>
<feature type="repeat" description="TPR" evidence="3">
    <location>
        <begin position="226"/>
        <end position="259"/>
    </location>
</feature>
<keyword evidence="4" id="KW-1133">Transmembrane helix</keyword>
<evidence type="ECO:0000256" key="1">
    <source>
        <dbReference type="ARBA" id="ARBA00022737"/>
    </source>
</evidence>
<dbReference type="Proteomes" id="UP000002985">
    <property type="component" value="Unassembled WGS sequence"/>
</dbReference>
<dbReference type="Gene3D" id="1.25.40.10">
    <property type="entry name" value="Tetratricopeptide repeat domain"/>
    <property type="match status" value="2"/>
</dbReference>
<dbReference type="Pfam" id="PF13414">
    <property type="entry name" value="TPR_11"/>
    <property type="match status" value="1"/>
</dbReference>
<feature type="repeat" description="TPR" evidence="3">
    <location>
        <begin position="358"/>
        <end position="391"/>
    </location>
</feature>
<dbReference type="EMBL" id="BAFH01000004">
    <property type="protein sequence ID" value="GAB63448.1"/>
    <property type="molecule type" value="Genomic_DNA"/>
</dbReference>
<gene>
    <name evidence="5" type="ORF">KSU1_D0139</name>
</gene>
<keyword evidence="4" id="KW-0812">Transmembrane</keyword>
<dbReference type="InterPro" id="IPR019734">
    <property type="entry name" value="TPR_rpt"/>
</dbReference>
<feature type="repeat" description="TPR" evidence="3">
    <location>
        <begin position="294"/>
        <end position="327"/>
    </location>
</feature>
<accession>I3IP03</accession>
<dbReference type="PROSITE" id="PS50293">
    <property type="entry name" value="TPR_REGION"/>
    <property type="match status" value="2"/>
</dbReference>
<evidence type="ECO:0000256" key="4">
    <source>
        <dbReference type="SAM" id="Phobius"/>
    </source>
</evidence>
<dbReference type="InterPro" id="IPR050498">
    <property type="entry name" value="Ycf3"/>
</dbReference>
<sequence>MRQVEQNYYFYKEFSPFLNHSHVSPFLKGDQGGLEGNKKRGYTMAPNTSSKPSHYTRGSIYCQKDSSGFSSQITRQLSKVRFAGRWKILTAKSSRSYIFITILVFATIGGIFGCATQKNQQNTLKEQSEYRRAMELQEQKTSKDIEDEISKKVPEMTAEGYEKSGDDYLRRDNIGMAFIQYDKALRLDPKQTGIRNKTGHLFLRRGLTEEAMREFEEVIKNDPLNAPAYEGKGMVFIARGNLDTAKEYFRQAVQLDSKRWQAHTLLGIIHDRQGEFAVAINEYHNAIKINPNAGILYNNLGMSYYLKGEYEKSVEALTTALKIEPANQTFYNNVGLALCRLNRYDEAFTAFKKGGDEAGAYNNIGCVYMKEQKYEEALLAFEKAIEIKPNYYVKAHENRAMVKEAMEKQTR</sequence>
<dbReference type="STRING" id="247490.KSU1_D0139"/>
<dbReference type="eggNOG" id="COG0457">
    <property type="taxonomic scope" value="Bacteria"/>
</dbReference>